<evidence type="ECO:0000256" key="6">
    <source>
        <dbReference type="ARBA" id="ARBA00023136"/>
    </source>
</evidence>
<evidence type="ECO:0000256" key="7">
    <source>
        <dbReference type="ARBA" id="ARBA00023315"/>
    </source>
</evidence>
<keyword evidence="6 8" id="KW-0472">Membrane</keyword>
<dbReference type="PANTHER" id="PTHR12246">
    <property type="entry name" value="PALMITOYLTRANSFERASE ZDHHC16"/>
    <property type="match status" value="1"/>
</dbReference>
<evidence type="ECO:0000256" key="8">
    <source>
        <dbReference type="RuleBase" id="RU079119"/>
    </source>
</evidence>
<evidence type="ECO:0000256" key="4">
    <source>
        <dbReference type="ARBA" id="ARBA00022692"/>
    </source>
</evidence>
<proteinExistence type="inferred from homology"/>
<keyword evidence="5 8" id="KW-1133">Transmembrane helix</keyword>
<feature type="transmembrane region" description="Helical" evidence="8">
    <location>
        <begin position="28"/>
        <end position="52"/>
    </location>
</feature>
<keyword evidence="7 8" id="KW-0012">Acyltransferase</keyword>
<reference evidence="11 12" key="1">
    <citation type="journal article" date="2022" name="Nat. Plants">
        <title>Genomes of leafy and leafless Platanthera orchids illuminate the evolution of mycoheterotrophy.</title>
        <authorList>
            <person name="Li M.H."/>
            <person name="Liu K.W."/>
            <person name="Li Z."/>
            <person name="Lu H.C."/>
            <person name="Ye Q.L."/>
            <person name="Zhang D."/>
            <person name="Wang J.Y."/>
            <person name="Li Y.F."/>
            <person name="Zhong Z.M."/>
            <person name="Liu X."/>
            <person name="Yu X."/>
            <person name="Liu D.K."/>
            <person name="Tu X.D."/>
            <person name="Liu B."/>
            <person name="Hao Y."/>
            <person name="Liao X.Y."/>
            <person name="Jiang Y.T."/>
            <person name="Sun W.H."/>
            <person name="Chen J."/>
            <person name="Chen Y.Q."/>
            <person name="Ai Y."/>
            <person name="Zhai J.W."/>
            <person name="Wu S.S."/>
            <person name="Zhou Z."/>
            <person name="Hsiao Y.Y."/>
            <person name="Wu W.L."/>
            <person name="Chen Y.Y."/>
            <person name="Lin Y.F."/>
            <person name="Hsu J.L."/>
            <person name="Li C.Y."/>
            <person name="Wang Z.W."/>
            <person name="Zhao X."/>
            <person name="Zhong W.Y."/>
            <person name="Ma X.K."/>
            <person name="Ma L."/>
            <person name="Huang J."/>
            <person name="Chen G.Z."/>
            <person name="Huang M.Z."/>
            <person name="Huang L."/>
            <person name="Peng D.H."/>
            <person name="Luo Y.B."/>
            <person name="Zou S.Q."/>
            <person name="Chen S.P."/>
            <person name="Lan S."/>
            <person name="Tsai W.C."/>
            <person name="Van de Peer Y."/>
            <person name="Liu Z.J."/>
        </authorList>
    </citation>
    <scope>NUCLEOTIDE SEQUENCE [LARGE SCALE GENOMIC DNA]</scope>
    <source>
        <strain evidence="11">Lor287</strain>
    </source>
</reference>
<dbReference type="PROSITE" id="PS50216">
    <property type="entry name" value="DHHC"/>
    <property type="match status" value="1"/>
</dbReference>
<feature type="domain" description="Palmitoyltransferase DHHC" evidence="10">
    <location>
        <begin position="120"/>
        <end position="243"/>
    </location>
</feature>
<evidence type="ECO:0000259" key="10">
    <source>
        <dbReference type="Pfam" id="PF01529"/>
    </source>
</evidence>
<dbReference type="AlphaFoldDB" id="A0AAP0B5D1"/>
<evidence type="ECO:0000256" key="9">
    <source>
        <dbReference type="SAM" id="MobiDB-lite"/>
    </source>
</evidence>
<gene>
    <name evidence="11" type="ORF">KSP39_PZI017751</name>
</gene>
<dbReference type="Pfam" id="PF01529">
    <property type="entry name" value="DHHC"/>
    <property type="match status" value="1"/>
</dbReference>
<feature type="transmembrane region" description="Helical" evidence="8">
    <location>
        <begin position="64"/>
        <end position="86"/>
    </location>
</feature>
<dbReference type="InterPro" id="IPR001594">
    <property type="entry name" value="Palmitoyltrfase_DHHC"/>
</dbReference>
<dbReference type="EMBL" id="JBBWWQ010000015">
    <property type="protein sequence ID" value="KAK8928599.1"/>
    <property type="molecule type" value="Genomic_DNA"/>
</dbReference>
<name>A0AAP0B5D1_9ASPA</name>
<evidence type="ECO:0000256" key="2">
    <source>
        <dbReference type="ARBA" id="ARBA00008574"/>
    </source>
</evidence>
<evidence type="ECO:0000313" key="12">
    <source>
        <dbReference type="Proteomes" id="UP001418222"/>
    </source>
</evidence>
<dbReference type="InterPro" id="IPR039859">
    <property type="entry name" value="PFA4/ZDH16/20/ERF2-like"/>
</dbReference>
<evidence type="ECO:0000256" key="1">
    <source>
        <dbReference type="ARBA" id="ARBA00004141"/>
    </source>
</evidence>
<keyword evidence="12" id="KW-1185">Reference proteome</keyword>
<comment type="catalytic activity">
    <reaction evidence="8">
        <text>L-cysteinyl-[protein] + hexadecanoyl-CoA = S-hexadecanoyl-L-cysteinyl-[protein] + CoA</text>
        <dbReference type="Rhea" id="RHEA:36683"/>
        <dbReference type="Rhea" id="RHEA-COMP:10131"/>
        <dbReference type="Rhea" id="RHEA-COMP:11032"/>
        <dbReference type="ChEBI" id="CHEBI:29950"/>
        <dbReference type="ChEBI" id="CHEBI:57287"/>
        <dbReference type="ChEBI" id="CHEBI:57379"/>
        <dbReference type="ChEBI" id="CHEBI:74151"/>
        <dbReference type="EC" id="2.3.1.225"/>
    </reaction>
</comment>
<dbReference type="GO" id="GO:0019706">
    <property type="term" value="F:protein-cysteine S-palmitoyltransferase activity"/>
    <property type="evidence" value="ECO:0007669"/>
    <property type="project" value="UniProtKB-EC"/>
</dbReference>
<keyword evidence="4 8" id="KW-0812">Transmembrane</keyword>
<comment type="similarity">
    <text evidence="2 8">Belongs to the DHHC palmitoyltransferase family.</text>
</comment>
<protein>
    <recommendedName>
        <fullName evidence="8">S-acyltransferase</fullName>
        <ecNumber evidence="8">2.3.1.225</ecNumber>
    </recommendedName>
    <alternativeName>
        <fullName evidence="8">Palmitoyltransferase</fullName>
    </alternativeName>
</protein>
<dbReference type="EC" id="2.3.1.225" evidence="8"/>
<evidence type="ECO:0000313" key="11">
    <source>
        <dbReference type="EMBL" id="KAK8928599.1"/>
    </source>
</evidence>
<organism evidence="11 12">
    <name type="scientific">Platanthera zijinensis</name>
    <dbReference type="NCBI Taxonomy" id="2320716"/>
    <lineage>
        <taxon>Eukaryota</taxon>
        <taxon>Viridiplantae</taxon>
        <taxon>Streptophyta</taxon>
        <taxon>Embryophyta</taxon>
        <taxon>Tracheophyta</taxon>
        <taxon>Spermatophyta</taxon>
        <taxon>Magnoliopsida</taxon>
        <taxon>Liliopsida</taxon>
        <taxon>Asparagales</taxon>
        <taxon>Orchidaceae</taxon>
        <taxon>Orchidoideae</taxon>
        <taxon>Orchideae</taxon>
        <taxon>Orchidinae</taxon>
        <taxon>Platanthera</taxon>
    </lineage>
</organism>
<evidence type="ECO:0000256" key="5">
    <source>
        <dbReference type="ARBA" id="ARBA00022989"/>
    </source>
</evidence>
<comment type="caution">
    <text evidence="11">The sequence shown here is derived from an EMBL/GenBank/DDBJ whole genome shotgun (WGS) entry which is preliminary data.</text>
</comment>
<feature type="transmembrane region" description="Helical" evidence="8">
    <location>
        <begin position="208"/>
        <end position="227"/>
    </location>
</feature>
<evidence type="ECO:0000256" key="3">
    <source>
        <dbReference type="ARBA" id="ARBA00022679"/>
    </source>
</evidence>
<dbReference type="GO" id="GO:0016020">
    <property type="term" value="C:membrane"/>
    <property type="evidence" value="ECO:0007669"/>
    <property type="project" value="UniProtKB-SubCell"/>
</dbReference>
<feature type="transmembrane region" description="Helical" evidence="8">
    <location>
        <begin position="166"/>
        <end position="188"/>
    </location>
</feature>
<comment type="domain">
    <text evidence="8">The DHHC domain is required for palmitoyltransferase activity.</text>
</comment>
<dbReference type="Proteomes" id="UP001418222">
    <property type="component" value="Unassembled WGS sequence"/>
</dbReference>
<sequence>MGRDRDTTAAASSSGKRGGRTELDRPRYVTLPIMFVLAVIGYVYYVTVFSVIVDWLGLTTAAGLGNAVVFTALGFMCVATYGMAVLRDPGHVPSSFIPDMEDPQASIHEIKRKVGVQGGDLRYCQKCSHYKPPRAHHCRVCKRCVLRMDHHCVWINNCVGHANYKVFFVFMLYTVISCIHSLGLLLGFAYDVHKSQIPSGVSLRTSHIIYGVLLFPLALAVSLLLGWHIHLITQNKTTIEHYEGVRAMWLAKKAGNVYQHPYDLGAYENLILVLGSNLLCWICPTSSHIGSGLRFPTSYESELEHLPR</sequence>
<accession>A0AAP0B5D1</accession>
<comment type="subcellular location">
    <subcellularLocation>
        <location evidence="1">Membrane</location>
        <topology evidence="1">Multi-pass membrane protein</topology>
    </subcellularLocation>
</comment>
<keyword evidence="3 8" id="KW-0808">Transferase</keyword>
<feature type="region of interest" description="Disordered" evidence="9">
    <location>
        <begin position="1"/>
        <end position="20"/>
    </location>
</feature>